<dbReference type="Pfam" id="PF13581">
    <property type="entry name" value="HATPase_c_2"/>
    <property type="match status" value="1"/>
</dbReference>
<keyword evidence="5" id="KW-1185">Reference proteome</keyword>
<organism evidence="4 5">
    <name type="scientific">Methylomonas rivi</name>
    <dbReference type="NCBI Taxonomy" id="2952226"/>
    <lineage>
        <taxon>Bacteria</taxon>
        <taxon>Pseudomonadati</taxon>
        <taxon>Pseudomonadota</taxon>
        <taxon>Gammaproteobacteria</taxon>
        <taxon>Methylococcales</taxon>
        <taxon>Methylococcaceae</taxon>
        <taxon>Methylomonas</taxon>
    </lineage>
</organism>
<dbReference type="InterPro" id="IPR050595">
    <property type="entry name" value="Bact_response_regulator"/>
</dbReference>
<accession>A0ABT1U851</accession>
<dbReference type="Proteomes" id="UP001524586">
    <property type="component" value="Unassembled WGS sequence"/>
</dbReference>
<protein>
    <submittedName>
        <fullName evidence="4">Response regulator</fullName>
    </submittedName>
</protein>
<comment type="caution">
    <text evidence="4">The sequence shown here is derived from an EMBL/GenBank/DDBJ whole genome shotgun (WGS) entry which is preliminary data.</text>
</comment>
<dbReference type="Gene3D" id="3.30.565.10">
    <property type="entry name" value="Histidine kinase-like ATPase, C-terminal domain"/>
    <property type="match status" value="1"/>
</dbReference>
<evidence type="ECO:0000313" key="5">
    <source>
        <dbReference type="Proteomes" id="UP001524586"/>
    </source>
</evidence>
<dbReference type="SUPFAM" id="SSF52172">
    <property type="entry name" value="CheY-like"/>
    <property type="match status" value="1"/>
</dbReference>
<evidence type="ECO:0000256" key="1">
    <source>
        <dbReference type="ARBA" id="ARBA00022553"/>
    </source>
</evidence>
<dbReference type="InterPro" id="IPR001789">
    <property type="entry name" value="Sig_transdc_resp-reg_receiver"/>
</dbReference>
<dbReference type="InterPro" id="IPR036890">
    <property type="entry name" value="HATPase_C_sf"/>
</dbReference>
<gene>
    <name evidence="4" type="ORF">NP596_16295</name>
</gene>
<dbReference type="SMART" id="SM00448">
    <property type="entry name" value="REC"/>
    <property type="match status" value="1"/>
</dbReference>
<evidence type="ECO:0000259" key="3">
    <source>
        <dbReference type="PROSITE" id="PS50110"/>
    </source>
</evidence>
<dbReference type="PANTHER" id="PTHR44591">
    <property type="entry name" value="STRESS RESPONSE REGULATOR PROTEIN 1"/>
    <property type="match status" value="1"/>
</dbReference>
<dbReference type="PROSITE" id="PS50110">
    <property type="entry name" value="RESPONSE_REGULATORY"/>
    <property type="match status" value="1"/>
</dbReference>
<dbReference type="RefSeq" id="WP_256616447.1">
    <property type="nucleotide sequence ID" value="NZ_JANIBK010000118.1"/>
</dbReference>
<dbReference type="InterPro" id="IPR011006">
    <property type="entry name" value="CheY-like_superfamily"/>
</dbReference>
<keyword evidence="1 2" id="KW-0597">Phosphoprotein</keyword>
<feature type="modified residue" description="4-aspartylphosphate" evidence="2">
    <location>
        <position position="57"/>
    </location>
</feature>
<evidence type="ECO:0000256" key="2">
    <source>
        <dbReference type="PROSITE-ProRule" id="PRU00169"/>
    </source>
</evidence>
<dbReference type="CDD" id="cd16936">
    <property type="entry name" value="HATPase_RsbW-like"/>
    <property type="match status" value="1"/>
</dbReference>
<evidence type="ECO:0000313" key="4">
    <source>
        <dbReference type="EMBL" id="MCQ8130020.1"/>
    </source>
</evidence>
<sequence>MTLAARVLLVEDEAIIAIVIKGLLENEGLSVTVCANASEAWRQLQTRGAEYALVVLDRGLPDMDGMDLLRRIKKDPAFSQLPVIIETGHADKQSIREGLDNGAYYYLVKPFQPEILLAVVNAALQQRRDYLELADSVRRAEGLLDLLYCGSFRFRGLDQARMLANNFARVCPQPERAAQGLLELLINAVEHGNLGISYADKSELLMKGVWRDEVLRRLQMPEYRDRYVEVSFQRQPDSLAFTIRDQGAGFDWRDYLDFSPERAFDLHGRGIAMAYKLSVDRLHYQGNGNTVLAIFNIPPAPVHGAGLLAQPSIG</sequence>
<dbReference type="PANTHER" id="PTHR44591:SF3">
    <property type="entry name" value="RESPONSE REGULATORY DOMAIN-CONTAINING PROTEIN"/>
    <property type="match status" value="1"/>
</dbReference>
<name>A0ABT1U851_9GAMM</name>
<dbReference type="Gene3D" id="3.40.50.2300">
    <property type="match status" value="1"/>
</dbReference>
<feature type="domain" description="Response regulatory" evidence="3">
    <location>
        <begin position="6"/>
        <end position="124"/>
    </location>
</feature>
<dbReference type="InterPro" id="IPR003594">
    <property type="entry name" value="HATPase_dom"/>
</dbReference>
<reference evidence="4 5" key="1">
    <citation type="submission" date="2022-07" db="EMBL/GenBank/DDBJ databases">
        <title>Methylomonas rivi sp. nov., Methylomonas rosea sp. nov., Methylomonas aureus sp. nov. and Methylomonas subterranea sp. nov., four novel methanotrophs isolated from a freshwater creek and the deep terrestrial subsurface.</title>
        <authorList>
            <person name="Abin C."/>
            <person name="Sankaranarayanan K."/>
            <person name="Garner C."/>
            <person name="Sindelar R."/>
            <person name="Kotary K."/>
            <person name="Garner R."/>
            <person name="Barclay S."/>
            <person name="Lawson P."/>
            <person name="Krumholz L."/>
        </authorList>
    </citation>
    <scope>NUCLEOTIDE SEQUENCE [LARGE SCALE GENOMIC DNA]</scope>
    <source>
        <strain evidence="4 5">WSC-6</strain>
    </source>
</reference>
<dbReference type="SUPFAM" id="SSF55874">
    <property type="entry name" value="ATPase domain of HSP90 chaperone/DNA topoisomerase II/histidine kinase"/>
    <property type="match status" value="1"/>
</dbReference>
<proteinExistence type="predicted"/>
<dbReference type="Pfam" id="PF00072">
    <property type="entry name" value="Response_reg"/>
    <property type="match status" value="1"/>
</dbReference>
<dbReference type="EMBL" id="JANIBK010000118">
    <property type="protein sequence ID" value="MCQ8130020.1"/>
    <property type="molecule type" value="Genomic_DNA"/>
</dbReference>